<keyword evidence="7" id="KW-0479">Metal-binding</keyword>
<keyword evidence="9" id="KW-1185">Reference proteome</keyword>
<dbReference type="Gene3D" id="3.30.1490.190">
    <property type="match status" value="1"/>
</dbReference>
<dbReference type="CDD" id="cd07153">
    <property type="entry name" value="Fur_like"/>
    <property type="match status" value="1"/>
</dbReference>
<dbReference type="RefSeq" id="WP_373655005.1">
    <property type="nucleotide sequence ID" value="NZ_JBGUAW010000003.1"/>
</dbReference>
<keyword evidence="5 7" id="KW-0238">DNA-binding</keyword>
<organism evidence="8 9">
    <name type="scientific">Thiohalorhabdus methylotrophus</name>
    <dbReference type="NCBI Taxonomy" id="3242694"/>
    <lineage>
        <taxon>Bacteria</taxon>
        <taxon>Pseudomonadati</taxon>
        <taxon>Pseudomonadota</taxon>
        <taxon>Gammaproteobacteria</taxon>
        <taxon>Thiohalorhabdales</taxon>
        <taxon>Thiohalorhabdaceae</taxon>
        <taxon>Thiohalorhabdus</taxon>
    </lineage>
</organism>
<comment type="similarity">
    <text evidence="1 7">Belongs to the Fur family.</text>
</comment>
<evidence type="ECO:0000256" key="5">
    <source>
        <dbReference type="ARBA" id="ARBA00023125"/>
    </source>
</evidence>
<dbReference type="Pfam" id="PF01475">
    <property type="entry name" value="FUR"/>
    <property type="match status" value="1"/>
</dbReference>
<keyword evidence="3 7" id="KW-0862">Zinc</keyword>
<dbReference type="EMBL" id="JBGUAW010000003">
    <property type="protein sequence ID" value="MFA9460221.1"/>
    <property type="molecule type" value="Genomic_DNA"/>
</dbReference>
<keyword evidence="7" id="KW-0408">Iron</keyword>
<dbReference type="InterPro" id="IPR043135">
    <property type="entry name" value="Fur_C"/>
</dbReference>
<keyword evidence="2 7" id="KW-0678">Repressor</keyword>
<dbReference type="Gene3D" id="1.10.10.10">
    <property type="entry name" value="Winged helix-like DNA-binding domain superfamily/Winged helix DNA-binding domain"/>
    <property type="match status" value="1"/>
</dbReference>
<keyword evidence="7" id="KW-0963">Cytoplasm</keyword>
<dbReference type="SUPFAM" id="SSF46785">
    <property type="entry name" value="Winged helix' DNA-binding domain"/>
    <property type="match status" value="1"/>
</dbReference>
<dbReference type="Proteomes" id="UP001575181">
    <property type="component" value="Unassembled WGS sequence"/>
</dbReference>
<evidence type="ECO:0000256" key="7">
    <source>
        <dbReference type="RuleBase" id="RU364037"/>
    </source>
</evidence>
<evidence type="ECO:0000256" key="1">
    <source>
        <dbReference type="ARBA" id="ARBA00007957"/>
    </source>
</evidence>
<sequence>MSEQLPATPFPDEEPPELAERLERARALCAGRGLRLTAMREQVLRLILAARRPVKAYELLERLRGEHGKVAPPTVYRALAFLEEAGLVHRLESRSAFTGCTEPGHGHTPQFLLCRRCDTAAELAVPGLVGEIGRESEAHGFLVEDLVLEVRGLCPACRSAAPDRA</sequence>
<accession>A0ABV4TVP8</accession>
<gene>
    <name evidence="7" type="primary">fur</name>
    <name evidence="8" type="ORF">ACERLL_05215</name>
</gene>
<dbReference type="InterPro" id="IPR002481">
    <property type="entry name" value="FUR"/>
</dbReference>
<proteinExistence type="inferred from homology"/>
<name>A0ABV4TVP8_9GAMM</name>
<keyword evidence="4 7" id="KW-0805">Transcription regulation</keyword>
<dbReference type="PANTHER" id="PTHR33202">
    <property type="entry name" value="ZINC UPTAKE REGULATION PROTEIN"/>
    <property type="match status" value="1"/>
</dbReference>
<comment type="subunit">
    <text evidence="7">Homodimer.</text>
</comment>
<comment type="subcellular location">
    <subcellularLocation>
        <location evidence="7">Cytoplasm</location>
    </subcellularLocation>
</comment>
<comment type="caution">
    <text evidence="8">The sequence shown here is derived from an EMBL/GenBank/DDBJ whole genome shotgun (WGS) entry which is preliminary data.</text>
</comment>
<dbReference type="InterPro" id="IPR036390">
    <property type="entry name" value="WH_DNA-bd_sf"/>
</dbReference>
<dbReference type="InterPro" id="IPR036388">
    <property type="entry name" value="WH-like_DNA-bd_sf"/>
</dbReference>
<evidence type="ECO:0000256" key="2">
    <source>
        <dbReference type="ARBA" id="ARBA00022491"/>
    </source>
</evidence>
<protein>
    <recommendedName>
        <fullName evidence="7">Ferric uptake regulation protein</fullName>
    </recommendedName>
</protein>
<dbReference type="PANTHER" id="PTHR33202:SF6">
    <property type="entry name" value="ZINC UPTAKE REGULATION PROTEIN"/>
    <property type="match status" value="1"/>
</dbReference>
<evidence type="ECO:0000313" key="8">
    <source>
        <dbReference type="EMBL" id="MFA9460221.1"/>
    </source>
</evidence>
<keyword evidence="6 7" id="KW-0804">Transcription</keyword>
<evidence type="ECO:0000256" key="6">
    <source>
        <dbReference type="ARBA" id="ARBA00023163"/>
    </source>
</evidence>
<evidence type="ECO:0000256" key="3">
    <source>
        <dbReference type="ARBA" id="ARBA00022833"/>
    </source>
</evidence>
<reference evidence="8 9" key="1">
    <citation type="submission" date="2024-08" db="EMBL/GenBank/DDBJ databases">
        <title>Whole-genome sequencing of halo(alkali)philic microorganisms from hypersaline lakes.</title>
        <authorList>
            <person name="Sorokin D.Y."/>
            <person name="Merkel A.Y."/>
            <person name="Messina E."/>
            <person name="Yakimov M."/>
        </authorList>
    </citation>
    <scope>NUCLEOTIDE SEQUENCE [LARGE SCALE GENOMIC DNA]</scope>
    <source>
        <strain evidence="8 9">Cl-TMA</strain>
    </source>
</reference>
<evidence type="ECO:0000256" key="4">
    <source>
        <dbReference type="ARBA" id="ARBA00023015"/>
    </source>
</evidence>
<evidence type="ECO:0000313" key="9">
    <source>
        <dbReference type="Proteomes" id="UP001575181"/>
    </source>
</evidence>